<gene>
    <name evidence="2" type="ORF">GALMADRAFT_74027</name>
</gene>
<evidence type="ECO:0000313" key="3">
    <source>
        <dbReference type="Proteomes" id="UP000027222"/>
    </source>
</evidence>
<feature type="domain" description="C2" evidence="1">
    <location>
        <begin position="1"/>
        <end position="82"/>
    </location>
</feature>
<organism evidence="2 3">
    <name type="scientific">Galerina marginata (strain CBS 339.88)</name>
    <dbReference type="NCBI Taxonomy" id="685588"/>
    <lineage>
        <taxon>Eukaryota</taxon>
        <taxon>Fungi</taxon>
        <taxon>Dikarya</taxon>
        <taxon>Basidiomycota</taxon>
        <taxon>Agaricomycotina</taxon>
        <taxon>Agaricomycetes</taxon>
        <taxon>Agaricomycetidae</taxon>
        <taxon>Agaricales</taxon>
        <taxon>Agaricineae</taxon>
        <taxon>Strophariaceae</taxon>
        <taxon>Galerina</taxon>
    </lineage>
</organism>
<dbReference type="OrthoDB" id="67700at2759"/>
<proteinExistence type="predicted"/>
<dbReference type="PROSITE" id="PS50004">
    <property type="entry name" value="C2"/>
    <property type="match status" value="1"/>
</dbReference>
<dbReference type="EMBL" id="KL142389">
    <property type="protein sequence ID" value="KDR72275.1"/>
    <property type="molecule type" value="Genomic_DNA"/>
</dbReference>
<evidence type="ECO:0000313" key="2">
    <source>
        <dbReference type="EMBL" id="KDR72275.1"/>
    </source>
</evidence>
<sequence length="158" mass="17599">FVVVSVLNKKDQTPVAKKTVNPVWAAKDATFDFPIYLSLADRLGAVELVVWDKDMLSKDYLGEVAIPLEDWFVDKEGREREFGFDQLGNQPFSVNLVSTRANTPSAGSIQIKLGFAPTPNAQNLMEFDEIYGELVKRSRPSLVSAPPVSISSCHIMYF</sequence>
<dbReference type="CDD" id="cd00030">
    <property type="entry name" value="C2"/>
    <property type="match status" value="1"/>
</dbReference>
<dbReference type="Proteomes" id="UP000027222">
    <property type="component" value="Unassembled WGS sequence"/>
</dbReference>
<dbReference type="AlphaFoldDB" id="A0A067SMW4"/>
<accession>A0A067SMW4</accession>
<feature type="non-terminal residue" evidence="2">
    <location>
        <position position="1"/>
    </location>
</feature>
<dbReference type="SUPFAM" id="SSF49562">
    <property type="entry name" value="C2 domain (Calcium/lipid-binding domain, CaLB)"/>
    <property type="match status" value="1"/>
</dbReference>
<reference evidence="3" key="1">
    <citation type="journal article" date="2014" name="Proc. Natl. Acad. Sci. U.S.A.">
        <title>Extensive sampling of basidiomycete genomes demonstrates inadequacy of the white-rot/brown-rot paradigm for wood decay fungi.</title>
        <authorList>
            <person name="Riley R."/>
            <person name="Salamov A.A."/>
            <person name="Brown D.W."/>
            <person name="Nagy L.G."/>
            <person name="Floudas D."/>
            <person name="Held B.W."/>
            <person name="Levasseur A."/>
            <person name="Lombard V."/>
            <person name="Morin E."/>
            <person name="Otillar R."/>
            <person name="Lindquist E.A."/>
            <person name="Sun H."/>
            <person name="LaButti K.M."/>
            <person name="Schmutz J."/>
            <person name="Jabbour D."/>
            <person name="Luo H."/>
            <person name="Baker S.E."/>
            <person name="Pisabarro A.G."/>
            <person name="Walton J.D."/>
            <person name="Blanchette R.A."/>
            <person name="Henrissat B."/>
            <person name="Martin F."/>
            <person name="Cullen D."/>
            <person name="Hibbett D.S."/>
            <person name="Grigoriev I.V."/>
        </authorList>
    </citation>
    <scope>NUCLEOTIDE SEQUENCE [LARGE SCALE GENOMIC DNA]</scope>
    <source>
        <strain evidence="3">CBS 339.88</strain>
    </source>
</reference>
<name>A0A067SMW4_GALM3</name>
<dbReference type="InterPro" id="IPR035892">
    <property type="entry name" value="C2_domain_sf"/>
</dbReference>
<dbReference type="Pfam" id="PF00168">
    <property type="entry name" value="C2"/>
    <property type="match status" value="1"/>
</dbReference>
<dbReference type="HOGENOM" id="CLU_1726633_0_0_1"/>
<dbReference type="Gene3D" id="2.60.40.150">
    <property type="entry name" value="C2 domain"/>
    <property type="match status" value="1"/>
</dbReference>
<keyword evidence="3" id="KW-1185">Reference proteome</keyword>
<dbReference type="InterPro" id="IPR000008">
    <property type="entry name" value="C2_dom"/>
</dbReference>
<dbReference type="STRING" id="685588.A0A067SMW4"/>
<protein>
    <recommendedName>
        <fullName evidence="1">C2 domain-containing protein</fullName>
    </recommendedName>
</protein>
<evidence type="ECO:0000259" key="1">
    <source>
        <dbReference type="PROSITE" id="PS50004"/>
    </source>
</evidence>